<dbReference type="HOGENOM" id="CLU_2606725_0_0_1"/>
<reference evidence="1 2" key="1">
    <citation type="submission" date="2014-04" db="EMBL/GenBank/DDBJ databases">
        <authorList>
            <consortium name="DOE Joint Genome Institute"/>
            <person name="Kuo A."/>
            <person name="Kohler A."/>
            <person name="Jargeat P."/>
            <person name="Nagy L.G."/>
            <person name="Floudas D."/>
            <person name="Copeland A."/>
            <person name="Barry K.W."/>
            <person name="Cichocki N."/>
            <person name="Veneault-Fourrey C."/>
            <person name="LaButti K."/>
            <person name="Lindquist E.A."/>
            <person name="Lipzen A."/>
            <person name="Lundell T."/>
            <person name="Morin E."/>
            <person name="Murat C."/>
            <person name="Sun H."/>
            <person name="Tunlid A."/>
            <person name="Henrissat B."/>
            <person name="Grigoriev I.V."/>
            <person name="Hibbett D.S."/>
            <person name="Martin F."/>
            <person name="Nordberg H.P."/>
            <person name="Cantor M.N."/>
            <person name="Hua S.X."/>
        </authorList>
    </citation>
    <scope>NUCLEOTIDE SEQUENCE [LARGE SCALE GENOMIC DNA]</scope>
    <source>
        <strain evidence="1 2">Ve08.2h10</strain>
    </source>
</reference>
<accession>A0A0D0E3W3</accession>
<dbReference type="Proteomes" id="UP000054538">
    <property type="component" value="Unassembled WGS sequence"/>
</dbReference>
<dbReference type="OrthoDB" id="2635882at2759"/>
<proteinExistence type="predicted"/>
<dbReference type="AlphaFoldDB" id="A0A0D0E3W3"/>
<reference evidence="2" key="2">
    <citation type="submission" date="2015-01" db="EMBL/GenBank/DDBJ databases">
        <title>Evolutionary Origins and Diversification of the Mycorrhizal Mutualists.</title>
        <authorList>
            <consortium name="DOE Joint Genome Institute"/>
            <consortium name="Mycorrhizal Genomics Consortium"/>
            <person name="Kohler A."/>
            <person name="Kuo A."/>
            <person name="Nagy L.G."/>
            <person name="Floudas D."/>
            <person name="Copeland A."/>
            <person name="Barry K.W."/>
            <person name="Cichocki N."/>
            <person name="Veneault-Fourrey C."/>
            <person name="LaButti K."/>
            <person name="Lindquist E.A."/>
            <person name="Lipzen A."/>
            <person name="Lundell T."/>
            <person name="Morin E."/>
            <person name="Murat C."/>
            <person name="Riley R."/>
            <person name="Ohm R."/>
            <person name="Sun H."/>
            <person name="Tunlid A."/>
            <person name="Henrissat B."/>
            <person name="Grigoriev I.V."/>
            <person name="Hibbett D.S."/>
            <person name="Martin F."/>
        </authorList>
    </citation>
    <scope>NUCLEOTIDE SEQUENCE [LARGE SCALE GENOMIC DNA]</scope>
    <source>
        <strain evidence="2">Ve08.2h10</strain>
    </source>
</reference>
<evidence type="ECO:0000313" key="2">
    <source>
        <dbReference type="Proteomes" id="UP000054538"/>
    </source>
</evidence>
<dbReference type="InParanoid" id="A0A0D0E3W3"/>
<evidence type="ECO:0000313" key="1">
    <source>
        <dbReference type="EMBL" id="KIK91825.1"/>
    </source>
</evidence>
<dbReference type="EMBL" id="KN825343">
    <property type="protein sequence ID" value="KIK91825.1"/>
    <property type="molecule type" value="Genomic_DNA"/>
</dbReference>
<keyword evidence="2" id="KW-1185">Reference proteome</keyword>
<protein>
    <submittedName>
        <fullName evidence="1">Uncharacterized protein</fullName>
    </submittedName>
</protein>
<sequence>MQTVPILSRRSSLHYRTRDTKREKSDRAWMLEESSPELKAQEFSDDEDVSDLSLDHDADWRQFHVDWLKNEFTIQVPVN</sequence>
<organism evidence="1 2">
    <name type="scientific">Paxillus rubicundulus Ve08.2h10</name>
    <dbReference type="NCBI Taxonomy" id="930991"/>
    <lineage>
        <taxon>Eukaryota</taxon>
        <taxon>Fungi</taxon>
        <taxon>Dikarya</taxon>
        <taxon>Basidiomycota</taxon>
        <taxon>Agaricomycotina</taxon>
        <taxon>Agaricomycetes</taxon>
        <taxon>Agaricomycetidae</taxon>
        <taxon>Boletales</taxon>
        <taxon>Paxilineae</taxon>
        <taxon>Paxillaceae</taxon>
        <taxon>Paxillus</taxon>
    </lineage>
</organism>
<name>A0A0D0E3W3_9AGAM</name>
<gene>
    <name evidence="1" type="ORF">PAXRUDRAFT_830505</name>
</gene>